<accession>A0A285K0N3</accession>
<organism evidence="3 4">
    <name type="scientific">Paractinoplanes atraurantiacus</name>
    <dbReference type="NCBI Taxonomy" id="1036182"/>
    <lineage>
        <taxon>Bacteria</taxon>
        <taxon>Bacillati</taxon>
        <taxon>Actinomycetota</taxon>
        <taxon>Actinomycetes</taxon>
        <taxon>Micromonosporales</taxon>
        <taxon>Micromonosporaceae</taxon>
        <taxon>Paractinoplanes</taxon>
    </lineage>
</organism>
<dbReference type="PANTHER" id="PTHR34136">
    <property type="match status" value="1"/>
</dbReference>
<keyword evidence="1" id="KW-0328">Glycosyltransferase</keyword>
<evidence type="ECO:0000256" key="2">
    <source>
        <dbReference type="ARBA" id="ARBA00022679"/>
    </source>
</evidence>
<sequence>MSTTTSTTAEGRREMFGMPLDALTLEETVQRCLDSVGKGELLEVGVVNAAKIVKMRADADLRDAVTGCGLIVADGQSVVWASKVLRQPLPERVAGIDLFQRLMYMAELRGHSVYFLGAKPEVLETMVERIRKQHPKLKIAGYRDGYYAAEESEAVADGIKASGADLLFLGMTSPKKEVFVATHGARTGAKVVHGVGGSFDVLAGVVKRAPAAWQRVGCEWLYRALQEPRRLGRRYLTTNVAFVGLVAREWVRTVRPAPAAERN</sequence>
<proteinExistence type="predicted"/>
<dbReference type="GO" id="GO:0016758">
    <property type="term" value="F:hexosyltransferase activity"/>
    <property type="evidence" value="ECO:0007669"/>
    <property type="project" value="TreeGrafter"/>
</dbReference>
<dbReference type="InterPro" id="IPR004629">
    <property type="entry name" value="WecG_TagA_CpsF"/>
</dbReference>
<reference evidence="3 4" key="1">
    <citation type="submission" date="2017-09" db="EMBL/GenBank/DDBJ databases">
        <authorList>
            <person name="Ehlers B."/>
            <person name="Leendertz F.H."/>
        </authorList>
    </citation>
    <scope>NUCLEOTIDE SEQUENCE [LARGE SCALE GENOMIC DNA]</scope>
    <source>
        <strain evidence="3 4">CGMCC 4.6857</strain>
    </source>
</reference>
<keyword evidence="2 3" id="KW-0808">Transferase</keyword>
<dbReference type="AlphaFoldDB" id="A0A285K0N3"/>
<gene>
    <name evidence="3" type="ORF">SAMN05421748_12996</name>
</gene>
<dbReference type="OrthoDB" id="9771846at2"/>
<keyword evidence="4" id="KW-1185">Reference proteome</keyword>
<dbReference type="Proteomes" id="UP000219612">
    <property type="component" value="Unassembled WGS sequence"/>
</dbReference>
<evidence type="ECO:0000256" key="1">
    <source>
        <dbReference type="ARBA" id="ARBA00022676"/>
    </source>
</evidence>
<evidence type="ECO:0000313" key="3">
    <source>
        <dbReference type="EMBL" id="SNY66135.1"/>
    </source>
</evidence>
<dbReference type="EMBL" id="OBDY01000029">
    <property type="protein sequence ID" value="SNY66135.1"/>
    <property type="molecule type" value="Genomic_DNA"/>
</dbReference>
<dbReference type="CDD" id="cd06533">
    <property type="entry name" value="Glyco_transf_WecG_TagA"/>
    <property type="match status" value="1"/>
</dbReference>
<dbReference type="PANTHER" id="PTHR34136:SF1">
    <property type="entry name" value="UDP-N-ACETYL-D-MANNOSAMINURONIC ACID TRANSFERASE"/>
    <property type="match status" value="1"/>
</dbReference>
<dbReference type="NCBIfam" id="TIGR00696">
    <property type="entry name" value="wecG_tagA_cpsF"/>
    <property type="match status" value="1"/>
</dbReference>
<dbReference type="Pfam" id="PF03808">
    <property type="entry name" value="Glyco_tran_WecG"/>
    <property type="match status" value="1"/>
</dbReference>
<protein>
    <submittedName>
        <fullName evidence="3">N-acetylglucosaminyldiphosphoundecaprenol N-acetyl-beta-D-mannosaminyltransferase</fullName>
    </submittedName>
</protein>
<evidence type="ECO:0000313" key="4">
    <source>
        <dbReference type="Proteomes" id="UP000219612"/>
    </source>
</evidence>
<dbReference type="RefSeq" id="WP_097327479.1">
    <property type="nucleotide sequence ID" value="NZ_OBDY01000029.1"/>
</dbReference>
<name>A0A285K0N3_9ACTN</name>